<accession>A0A0A9WHU7</accession>
<feature type="transmembrane region" description="Helical" evidence="3">
    <location>
        <begin position="318"/>
        <end position="341"/>
    </location>
</feature>
<evidence type="ECO:0000256" key="1">
    <source>
        <dbReference type="SAM" id="Coils"/>
    </source>
</evidence>
<evidence type="ECO:0000313" key="4">
    <source>
        <dbReference type="EMBL" id="JAG06068.1"/>
    </source>
</evidence>
<proteinExistence type="predicted"/>
<dbReference type="EMBL" id="GBHO01037536">
    <property type="protein sequence ID" value="JAG06068.1"/>
    <property type="molecule type" value="Transcribed_RNA"/>
</dbReference>
<feature type="compositionally biased region" description="Basic and acidic residues" evidence="2">
    <location>
        <begin position="245"/>
        <end position="257"/>
    </location>
</feature>
<feature type="region of interest" description="Disordered" evidence="2">
    <location>
        <begin position="1"/>
        <end position="20"/>
    </location>
</feature>
<sequence>MSGEDCWKERGRAKNSNDEPNFWTPLYRFGKLCTIQFESERNATHDGDFDGCVEDRSKKTNIKVTGSGDRNRVELLSNQQGDDSKRIPKYKHQRCRRHHWPPRRKGHHKHESDDEESEELQAFRNWKSRREVLPGYLQQEADEDFEEFEVDDEGKPVKDYNEDYEIEDEELDDEEIPLRDDSGGNSKVCVCPPDTFSTENLKLQWKKFRTLVGRCYPALPCRNGDYYIFPECPPADDCEREEHDDETREIIDPDHGYKRGGRSLDGFKMEDDEPKSEEIEEQPEDPSQFAEYRDGVSPTAEPFTETVVCYTPPFWAKFFQIVILAPFLAFTVYLFVEWFIVMRAYNQKSTQLKGMKRKNEALLSECYRLEAYLMSAKMSPLANGKTQAKAKEEATRILQSLNEYKNKMRELKEERSVLLEVLHNLKKPDEDRSTPLPIFTNY</sequence>
<keyword evidence="1" id="KW-0175">Coiled coil</keyword>
<feature type="non-terminal residue" evidence="4">
    <location>
        <position position="442"/>
    </location>
</feature>
<feature type="region of interest" description="Disordered" evidence="2">
    <location>
        <begin position="76"/>
        <end position="118"/>
    </location>
</feature>
<feature type="compositionally biased region" description="Basic and acidic residues" evidence="2">
    <location>
        <begin position="1"/>
        <end position="17"/>
    </location>
</feature>
<evidence type="ECO:0000256" key="3">
    <source>
        <dbReference type="SAM" id="Phobius"/>
    </source>
</evidence>
<feature type="region of interest" description="Disordered" evidence="2">
    <location>
        <begin position="239"/>
        <end position="295"/>
    </location>
</feature>
<feature type="compositionally biased region" description="Acidic residues" evidence="2">
    <location>
        <begin position="270"/>
        <end position="284"/>
    </location>
</feature>
<keyword evidence="3" id="KW-1133">Transmembrane helix</keyword>
<reference evidence="4" key="2">
    <citation type="submission" date="2014-07" db="EMBL/GenBank/DDBJ databases">
        <authorList>
            <person name="Hull J."/>
        </authorList>
    </citation>
    <scope>NUCLEOTIDE SEQUENCE</scope>
</reference>
<keyword evidence="3" id="KW-0472">Membrane</keyword>
<name>A0A0A9WHU7_LYGHE</name>
<dbReference type="AlphaFoldDB" id="A0A0A9WHU7"/>
<keyword evidence="3" id="KW-0812">Transmembrane</keyword>
<evidence type="ECO:0000256" key="2">
    <source>
        <dbReference type="SAM" id="MobiDB-lite"/>
    </source>
</evidence>
<feature type="compositionally biased region" description="Basic residues" evidence="2">
    <location>
        <begin position="87"/>
        <end position="109"/>
    </location>
</feature>
<feature type="coiled-coil region" evidence="1">
    <location>
        <begin position="345"/>
        <end position="421"/>
    </location>
</feature>
<gene>
    <name evidence="4" type="ORF">CM83_1258</name>
</gene>
<organism evidence="4">
    <name type="scientific">Lygus hesperus</name>
    <name type="common">Western plant bug</name>
    <dbReference type="NCBI Taxonomy" id="30085"/>
    <lineage>
        <taxon>Eukaryota</taxon>
        <taxon>Metazoa</taxon>
        <taxon>Ecdysozoa</taxon>
        <taxon>Arthropoda</taxon>
        <taxon>Hexapoda</taxon>
        <taxon>Insecta</taxon>
        <taxon>Pterygota</taxon>
        <taxon>Neoptera</taxon>
        <taxon>Paraneoptera</taxon>
        <taxon>Hemiptera</taxon>
        <taxon>Heteroptera</taxon>
        <taxon>Panheteroptera</taxon>
        <taxon>Cimicomorpha</taxon>
        <taxon>Miridae</taxon>
        <taxon>Mirini</taxon>
        <taxon>Lygus</taxon>
    </lineage>
</organism>
<reference evidence="4" key="1">
    <citation type="journal article" date="2014" name="PLoS ONE">
        <title>Transcriptome-Based Identification of ABC Transporters in the Western Tarnished Plant Bug Lygus hesperus.</title>
        <authorList>
            <person name="Hull J.J."/>
            <person name="Chaney K."/>
            <person name="Geib S.M."/>
            <person name="Fabrick J.A."/>
            <person name="Brent C.S."/>
            <person name="Walsh D."/>
            <person name="Lavine L.C."/>
        </authorList>
    </citation>
    <scope>NUCLEOTIDE SEQUENCE</scope>
</reference>
<protein>
    <submittedName>
        <fullName evidence="4">Uncharacterized protein</fullName>
    </submittedName>
</protein>